<dbReference type="InterPro" id="IPR029044">
    <property type="entry name" value="Nucleotide-diphossugar_trans"/>
</dbReference>
<dbReference type="RefSeq" id="WP_000562221.1">
    <property type="nucleotide sequence ID" value="NZ_NQBG01000099.1"/>
</dbReference>
<reference evidence="2 3" key="1">
    <citation type="submission" date="2017-08" db="EMBL/GenBank/DDBJ databases">
        <authorList>
            <person name="Fouts D."/>
            <person name="Sutton G."/>
            <person name="Nguyen K."/>
            <person name="Thamlikitkul V."/>
        </authorList>
    </citation>
    <scope>NUCLEOTIDE SEQUENCE [LARGE SCALE GENOMIC DNA]</scope>
    <source>
        <strain evidence="2 3">ECH+15</strain>
    </source>
</reference>
<dbReference type="InterPro" id="IPR001173">
    <property type="entry name" value="Glyco_trans_2-like"/>
</dbReference>
<sequence>MIAVDIALATYNGANFIRQQIESIQKQTYRNWRLIISDDNSSDDTVDIIKDMMSNDSRIYLVGNKRQGGVIQNFNYALSQTTSEIVLLCDQDDIWPEERLEILIDKFKALQRNDFVPAMMFTDLKLVDENNCLIAESFYRTNNINPQDNLKNNNLLWRSTVYGCTCIMNKKLVDIALPIPTYAHMHDQWLALLAKQYGNIFYFDYASVRYRQHSTNVVGGRNKTPFQKFNSIQKNLKRINLLVDRTVALIKSNNDFYPGNKMENKIDYLKFGVNEVLPYLFKGNKKVFSLCVLISLALQK</sequence>
<dbReference type="Pfam" id="PF00535">
    <property type="entry name" value="Glycos_transf_2"/>
    <property type="match status" value="1"/>
</dbReference>
<protein>
    <submittedName>
        <fullName evidence="2">Glycosyltransferase family 2 protein</fullName>
    </submittedName>
</protein>
<dbReference type="SUPFAM" id="SSF53448">
    <property type="entry name" value="Nucleotide-diphospho-sugar transferases"/>
    <property type="match status" value="1"/>
</dbReference>
<name>A0AAE5JYF6_SHISO</name>
<dbReference type="AlphaFoldDB" id="A0AAE5JYF6"/>
<dbReference type="EMBL" id="NQBG01000099">
    <property type="protein sequence ID" value="OYG91860.1"/>
    <property type="molecule type" value="Genomic_DNA"/>
</dbReference>
<accession>A0AAE5JYF6</accession>
<evidence type="ECO:0000313" key="3">
    <source>
        <dbReference type="Proteomes" id="UP000215313"/>
    </source>
</evidence>
<gene>
    <name evidence="2" type="ORF">CI727_16845</name>
</gene>
<feature type="domain" description="Glycosyltransferase 2-like" evidence="1">
    <location>
        <begin position="6"/>
        <end position="172"/>
    </location>
</feature>
<dbReference type="PANTHER" id="PTHR22916">
    <property type="entry name" value="GLYCOSYLTRANSFERASE"/>
    <property type="match status" value="1"/>
</dbReference>
<comment type="caution">
    <text evidence="2">The sequence shown here is derived from an EMBL/GenBank/DDBJ whole genome shotgun (WGS) entry which is preliminary data.</text>
</comment>
<dbReference type="GO" id="GO:0016758">
    <property type="term" value="F:hexosyltransferase activity"/>
    <property type="evidence" value="ECO:0007669"/>
    <property type="project" value="UniProtKB-ARBA"/>
</dbReference>
<proteinExistence type="predicted"/>
<dbReference type="Proteomes" id="UP000215313">
    <property type="component" value="Unassembled WGS sequence"/>
</dbReference>
<evidence type="ECO:0000313" key="2">
    <source>
        <dbReference type="EMBL" id="OYG91860.1"/>
    </source>
</evidence>
<dbReference type="GeneID" id="86946992"/>
<dbReference type="PANTHER" id="PTHR22916:SF3">
    <property type="entry name" value="UDP-GLCNAC:BETAGAL BETA-1,3-N-ACETYLGLUCOSAMINYLTRANSFERASE-LIKE PROTEIN 1"/>
    <property type="match status" value="1"/>
</dbReference>
<evidence type="ECO:0000259" key="1">
    <source>
        <dbReference type="Pfam" id="PF00535"/>
    </source>
</evidence>
<dbReference type="CDD" id="cd04196">
    <property type="entry name" value="GT_2_like_d"/>
    <property type="match status" value="1"/>
</dbReference>
<organism evidence="2 3">
    <name type="scientific">Shigella sonnei</name>
    <dbReference type="NCBI Taxonomy" id="624"/>
    <lineage>
        <taxon>Bacteria</taxon>
        <taxon>Pseudomonadati</taxon>
        <taxon>Pseudomonadota</taxon>
        <taxon>Gammaproteobacteria</taxon>
        <taxon>Enterobacterales</taxon>
        <taxon>Enterobacteriaceae</taxon>
        <taxon>Shigella</taxon>
    </lineage>
</organism>
<dbReference type="Gene3D" id="3.90.550.10">
    <property type="entry name" value="Spore Coat Polysaccharide Biosynthesis Protein SpsA, Chain A"/>
    <property type="match status" value="1"/>
</dbReference>